<sequence length="479" mass="52309">MTSTGRGAVDIRSFIRRRSSTFRPILLLSLLPGLFSLPGNRADAVSAPGFAPEVAAGEEPSAESGHGQSLRKPLLSQNLPSSTAEETVVEGKAPSVLAPWDNSRWSLDSPEIWSDQVASSDTPATLMGTGHMHRKYQPMVGFWWMYMNMGPNYCQGSNAMNLNGLDSVRYAGKPVAMGNTNMFMEQYMPMLMMGITDNLTLMAMFPIWDKQMTMVGLPMGGYVHHGMGMGPMKGKNGLPLQRMPPGSEMSMQAIGLGDINFQAIWKVLDFHRNRLQMNYGFSVPTGSIDETMPDMDGHHVYPYDMQLGLGVPAFITAATYLGQSEDRHWGWGVQGYATIPVGRNSQGYGWGNSFLGNGWISYNFTDAISLNFSGLGSYQGGIHGANPVNQLSLRSAPFVAMPDIVASWTGGEWAGVGLGVNMRMPGFAADGFKKMATSPASALDGNFLTAQIVVPCYQSWNGIQYGMGWMSTVSWQWWY</sequence>
<organism evidence="2 3">
    <name type="scientific">Methylacidimicrobium tartarophylax</name>
    <dbReference type="NCBI Taxonomy" id="1041768"/>
    <lineage>
        <taxon>Bacteria</taxon>
        <taxon>Pseudomonadati</taxon>
        <taxon>Verrucomicrobiota</taxon>
        <taxon>Methylacidimicrobium</taxon>
    </lineage>
</organism>
<dbReference type="EMBL" id="CABFVA020000086">
    <property type="protein sequence ID" value="VVM07256.1"/>
    <property type="molecule type" value="Genomic_DNA"/>
</dbReference>
<evidence type="ECO:0000256" key="1">
    <source>
        <dbReference type="SAM" id="MobiDB-lite"/>
    </source>
</evidence>
<dbReference type="AlphaFoldDB" id="A0A5E6MCJ0"/>
<protein>
    <submittedName>
        <fullName evidence="2">Uncharacterized protein</fullName>
    </submittedName>
</protein>
<name>A0A5E6MCJ0_9BACT</name>
<gene>
    <name evidence="2" type="ORF">MAMT_01624</name>
</gene>
<dbReference type="Proteomes" id="UP000334923">
    <property type="component" value="Unassembled WGS sequence"/>
</dbReference>
<accession>A0A5E6MCJ0</accession>
<keyword evidence="3" id="KW-1185">Reference proteome</keyword>
<evidence type="ECO:0000313" key="3">
    <source>
        <dbReference type="Proteomes" id="UP000334923"/>
    </source>
</evidence>
<reference evidence="2 3" key="1">
    <citation type="submission" date="2019-09" db="EMBL/GenBank/DDBJ databases">
        <authorList>
            <person name="Cremers G."/>
        </authorList>
    </citation>
    <scope>NUCLEOTIDE SEQUENCE [LARGE SCALE GENOMIC DNA]</scope>
    <source>
        <strain evidence="2">4A</strain>
    </source>
</reference>
<evidence type="ECO:0000313" key="2">
    <source>
        <dbReference type="EMBL" id="VVM07256.1"/>
    </source>
</evidence>
<feature type="region of interest" description="Disordered" evidence="1">
    <location>
        <begin position="55"/>
        <end position="93"/>
    </location>
</feature>
<dbReference type="RefSeq" id="WP_246186590.1">
    <property type="nucleotide sequence ID" value="NZ_CABFVA020000086.1"/>
</dbReference>
<feature type="compositionally biased region" description="Polar residues" evidence="1">
    <location>
        <begin position="75"/>
        <end position="85"/>
    </location>
</feature>
<proteinExistence type="predicted"/>